<keyword evidence="2" id="KW-0560">Oxidoreductase</keyword>
<dbReference type="EMBL" id="JALPRX010000073">
    <property type="protein sequence ID" value="MCK8786060.1"/>
    <property type="molecule type" value="Genomic_DNA"/>
</dbReference>
<evidence type="ECO:0000256" key="2">
    <source>
        <dbReference type="ARBA" id="ARBA00023002"/>
    </source>
</evidence>
<sequence>MSDADEVVPYETLLRRVERIFAAHLDTADAAFVAGCLVEADARGIASHGIGRIPVYTKRLRLGLVNPRPRLAVSGSGAVGHVDGDNGMGYVVARTAMTHAIGLAREHGIGLVLAANSNHFGMAATYLQQALDAGLCALAFTNAPPLMPVWGGRSPFLGTSPFGFAAPGETPFLLDMATSTVAFGRIRRAARLGQPIPADWALDEHGRPTTDPAAAIRGVVLPMAGPKGSGLGLMMEIVAGVMSGAAFGGQVRNQNSDFTAPQNVGHAFIAFRPDGALSIGDYRARFAALIERARASEPADGVPRIVMPGEREAMLAAAARRDGLRVVAQDLRMLREEEDLAAACQPA</sequence>
<dbReference type="Gene3D" id="1.10.1530.10">
    <property type="match status" value="1"/>
</dbReference>
<proteinExistence type="inferred from homology"/>
<dbReference type="InterPro" id="IPR036111">
    <property type="entry name" value="Mal/L-sulfo/L-lacto_DH-like_sf"/>
</dbReference>
<dbReference type="RefSeq" id="WP_248668176.1">
    <property type="nucleotide sequence ID" value="NZ_JALPRX010000073.1"/>
</dbReference>
<name>A0A9X2BYI6_9PROT</name>
<organism evidence="3 4">
    <name type="scientific">Roseomonas acroporae</name>
    <dbReference type="NCBI Taxonomy" id="2937791"/>
    <lineage>
        <taxon>Bacteria</taxon>
        <taxon>Pseudomonadati</taxon>
        <taxon>Pseudomonadota</taxon>
        <taxon>Alphaproteobacteria</taxon>
        <taxon>Acetobacterales</taxon>
        <taxon>Roseomonadaceae</taxon>
        <taxon>Roseomonas</taxon>
    </lineage>
</organism>
<evidence type="ECO:0000313" key="3">
    <source>
        <dbReference type="EMBL" id="MCK8786060.1"/>
    </source>
</evidence>
<dbReference type="PANTHER" id="PTHR11091">
    <property type="entry name" value="OXIDOREDUCTASE-RELATED"/>
    <property type="match status" value="1"/>
</dbReference>
<protein>
    <submittedName>
        <fullName evidence="3">Ldh family oxidoreductase</fullName>
    </submittedName>
</protein>
<keyword evidence="4" id="KW-1185">Reference proteome</keyword>
<dbReference type="InterPro" id="IPR003767">
    <property type="entry name" value="Malate/L-lactate_DH-like"/>
</dbReference>
<dbReference type="InterPro" id="IPR043144">
    <property type="entry name" value="Mal/L-sulf/L-lact_DH-like_ah"/>
</dbReference>
<accession>A0A9X2BYI6</accession>
<dbReference type="Proteomes" id="UP001139516">
    <property type="component" value="Unassembled WGS sequence"/>
</dbReference>
<dbReference type="SUPFAM" id="SSF89733">
    <property type="entry name" value="L-sulfolactate dehydrogenase-like"/>
    <property type="match status" value="1"/>
</dbReference>
<evidence type="ECO:0000313" key="4">
    <source>
        <dbReference type="Proteomes" id="UP001139516"/>
    </source>
</evidence>
<comment type="caution">
    <text evidence="3">The sequence shown here is derived from an EMBL/GenBank/DDBJ whole genome shotgun (WGS) entry which is preliminary data.</text>
</comment>
<dbReference type="InterPro" id="IPR043143">
    <property type="entry name" value="Mal/L-sulf/L-lact_DH-like_NADP"/>
</dbReference>
<dbReference type="GO" id="GO:0016491">
    <property type="term" value="F:oxidoreductase activity"/>
    <property type="evidence" value="ECO:0007669"/>
    <property type="project" value="UniProtKB-KW"/>
</dbReference>
<comment type="similarity">
    <text evidence="1">Belongs to the LDH2/MDH2 oxidoreductase family.</text>
</comment>
<dbReference type="Gene3D" id="3.30.1370.60">
    <property type="entry name" value="Hypothetical oxidoreductase yiak, domain 2"/>
    <property type="match status" value="1"/>
</dbReference>
<dbReference type="AlphaFoldDB" id="A0A9X2BYI6"/>
<evidence type="ECO:0000256" key="1">
    <source>
        <dbReference type="ARBA" id="ARBA00006056"/>
    </source>
</evidence>
<gene>
    <name evidence="3" type="ORF">M0638_16915</name>
</gene>
<reference evidence="3" key="1">
    <citation type="submission" date="2022-04" db="EMBL/GenBank/DDBJ databases">
        <title>Roseomonas acroporae sp. nov., isolated from coral Acropora digitifera.</title>
        <authorList>
            <person name="Sun H."/>
        </authorList>
    </citation>
    <scope>NUCLEOTIDE SEQUENCE</scope>
    <source>
        <strain evidence="3">NAR14</strain>
    </source>
</reference>
<dbReference type="Pfam" id="PF02615">
    <property type="entry name" value="Ldh_2"/>
    <property type="match status" value="1"/>
</dbReference>
<dbReference type="PANTHER" id="PTHR11091:SF0">
    <property type="entry name" value="MALATE DEHYDROGENASE"/>
    <property type="match status" value="1"/>
</dbReference>